<evidence type="ECO:0000256" key="1">
    <source>
        <dbReference type="SAM" id="MobiDB-lite"/>
    </source>
</evidence>
<feature type="region of interest" description="Disordered" evidence="1">
    <location>
        <begin position="56"/>
        <end position="319"/>
    </location>
</feature>
<feature type="non-terminal residue" evidence="2">
    <location>
        <position position="1"/>
    </location>
</feature>
<feature type="compositionally biased region" description="Acidic residues" evidence="1">
    <location>
        <begin position="255"/>
        <end position="277"/>
    </location>
</feature>
<proteinExistence type="predicted"/>
<comment type="caution">
    <text evidence="2">The sequence shown here is derived from an EMBL/GenBank/DDBJ whole genome shotgun (WGS) entry which is preliminary data.</text>
</comment>
<name>A0ABN9RL86_9DINO</name>
<feature type="compositionally biased region" description="Polar residues" evidence="1">
    <location>
        <begin position="90"/>
        <end position="99"/>
    </location>
</feature>
<organism evidence="2 3">
    <name type="scientific">Prorocentrum cordatum</name>
    <dbReference type="NCBI Taxonomy" id="2364126"/>
    <lineage>
        <taxon>Eukaryota</taxon>
        <taxon>Sar</taxon>
        <taxon>Alveolata</taxon>
        <taxon>Dinophyceae</taxon>
        <taxon>Prorocentrales</taxon>
        <taxon>Prorocentraceae</taxon>
        <taxon>Prorocentrum</taxon>
    </lineage>
</organism>
<dbReference type="EMBL" id="CAUYUJ010007068">
    <property type="protein sequence ID" value="CAK0819452.1"/>
    <property type="molecule type" value="Genomic_DNA"/>
</dbReference>
<dbReference type="Proteomes" id="UP001189429">
    <property type="component" value="Unassembled WGS sequence"/>
</dbReference>
<feature type="compositionally biased region" description="Low complexity" evidence="1">
    <location>
        <begin position="199"/>
        <end position="213"/>
    </location>
</feature>
<feature type="region of interest" description="Disordered" evidence="1">
    <location>
        <begin position="1"/>
        <end position="38"/>
    </location>
</feature>
<gene>
    <name evidence="2" type="ORF">PCOR1329_LOCUS21443</name>
</gene>
<evidence type="ECO:0000313" key="2">
    <source>
        <dbReference type="EMBL" id="CAK0819452.1"/>
    </source>
</evidence>
<keyword evidence="3" id="KW-1185">Reference proteome</keyword>
<feature type="compositionally biased region" description="Pro residues" evidence="1">
    <location>
        <begin position="184"/>
        <end position="198"/>
    </location>
</feature>
<evidence type="ECO:0000313" key="3">
    <source>
        <dbReference type="Proteomes" id="UP001189429"/>
    </source>
</evidence>
<reference evidence="2" key="1">
    <citation type="submission" date="2023-10" db="EMBL/GenBank/DDBJ databases">
        <authorList>
            <person name="Chen Y."/>
            <person name="Shah S."/>
            <person name="Dougan E. K."/>
            <person name="Thang M."/>
            <person name="Chan C."/>
        </authorList>
    </citation>
    <scope>NUCLEOTIDE SEQUENCE [LARGE SCALE GENOMIC DNA]</scope>
</reference>
<accession>A0ABN9RL86</accession>
<feature type="compositionally biased region" description="Basic and acidic residues" evidence="1">
    <location>
        <begin position="286"/>
        <end position="298"/>
    </location>
</feature>
<protein>
    <submittedName>
        <fullName evidence="2">Uncharacterized protein</fullName>
    </submittedName>
</protein>
<feature type="compositionally biased region" description="Low complexity" evidence="1">
    <location>
        <begin position="227"/>
        <end position="254"/>
    </location>
</feature>
<sequence>GAEDDLHVDVSPSSRPTRRERRTFASGSQSPRGAASPWAGEAAALPLVPEVVSRGTSPIVLSRGTSPESSGGGELSGEEPATLRVDPQPAGSTASSLQAPRQAHGLVPTPRGSRAASRTPRASKTVPLELEEDGSAALQGFVVSRAVEERRLPRMTRQNGDFPPSGPPQDDEPPTPSVGVSAPTEPPPPGPAEPPPRTSSPAALPAGLAALGAPEPPPSPRLEPHLAEASPAPRSPSAQQRESSEQGTEGSSAEEGGEEEEEEEEASAAVDAWEEEGSWPGAAEAAVHDGEPEPTREQLEEELEDVRDNLREAASGEII</sequence>